<dbReference type="Proteomes" id="UP000276133">
    <property type="component" value="Unassembled WGS sequence"/>
</dbReference>
<evidence type="ECO:0000313" key="2">
    <source>
        <dbReference type="Proteomes" id="UP000276133"/>
    </source>
</evidence>
<reference evidence="1 2" key="1">
    <citation type="journal article" date="2018" name="Sci. Rep.">
        <title>Genomic signatures of local adaptation to the degree of environmental predictability in rotifers.</title>
        <authorList>
            <person name="Franch-Gras L."/>
            <person name="Hahn C."/>
            <person name="Garcia-Roger E.M."/>
            <person name="Carmona M.J."/>
            <person name="Serra M."/>
            <person name="Gomez A."/>
        </authorList>
    </citation>
    <scope>NUCLEOTIDE SEQUENCE [LARGE SCALE GENOMIC DNA]</scope>
    <source>
        <strain evidence="1">HYR1</strain>
    </source>
</reference>
<proteinExistence type="predicted"/>
<accession>A0A3M7QQQ3</accession>
<dbReference type="EMBL" id="REGN01005366">
    <property type="protein sequence ID" value="RNA13613.1"/>
    <property type="molecule type" value="Genomic_DNA"/>
</dbReference>
<organism evidence="1 2">
    <name type="scientific">Brachionus plicatilis</name>
    <name type="common">Marine rotifer</name>
    <name type="synonym">Brachionus muelleri</name>
    <dbReference type="NCBI Taxonomy" id="10195"/>
    <lineage>
        <taxon>Eukaryota</taxon>
        <taxon>Metazoa</taxon>
        <taxon>Spiralia</taxon>
        <taxon>Gnathifera</taxon>
        <taxon>Rotifera</taxon>
        <taxon>Eurotatoria</taxon>
        <taxon>Monogononta</taxon>
        <taxon>Pseudotrocha</taxon>
        <taxon>Ploima</taxon>
        <taxon>Brachionidae</taxon>
        <taxon>Brachionus</taxon>
    </lineage>
</organism>
<sequence length="186" mass="20677">MLKQQKLTMDFSGQKSKKSHFDSLVLLHKCLYNSSSAYISRNINNEIWELSTGSCQYWKKNLICKHRPSKKGSTGSREKYDCSFKCANFRSIQANIEPSIQTQSARTSNQILSIGGNNQLLENQNGQTVKHVCGSPYEQSQDASTLVSSSDSSFAPKPPPGVYIKKGFKKPPGVLVAETKHDSLID</sequence>
<evidence type="ECO:0000313" key="1">
    <source>
        <dbReference type="EMBL" id="RNA13613.1"/>
    </source>
</evidence>
<name>A0A3M7QQQ3_BRAPC</name>
<protein>
    <submittedName>
        <fullName evidence="1">Uncharacterized protein</fullName>
    </submittedName>
</protein>
<keyword evidence="2" id="KW-1185">Reference proteome</keyword>
<gene>
    <name evidence="1" type="ORF">BpHYR1_017674</name>
</gene>
<dbReference type="AlphaFoldDB" id="A0A3M7QQQ3"/>
<comment type="caution">
    <text evidence="1">The sequence shown here is derived from an EMBL/GenBank/DDBJ whole genome shotgun (WGS) entry which is preliminary data.</text>
</comment>